<gene>
    <name evidence="6" type="ORF">SAMN04487859_11589</name>
</gene>
<dbReference type="EC" id="2.7.13.3" evidence="2"/>
<dbReference type="SMART" id="SM00388">
    <property type="entry name" value="HisKA"/>
    <property type="match status" value="1"/>
</dbReference>
<dbReference type="SUPFAM" id="SSF55874">
    <property type="entry name" value="ATPase domain of HSP90 chaperone/DNA topoisomerase II/histidine kinase"/>
    <property type="match status" value="1"/>
</dbReference>
<feature type="transmembrane region" description="Helical" evidence="4">
    <location>
        <begin position="131"/>
        <end position="153"/>
    </location>
</feature>
<dbReference type="AlphaFoldDB" id="A0A1I5EBY6"/>
<accession>A0A1I5EBY6</accession>
<dbReference type="RefSeq" id="WP_092840060.1">
    <property type="nucleotide sequence ID" value="NZ_FOVP01000015.1"/>
</dbReference>
<feature type="transmembrane region" description="Helical" evidence="4">
    <location>
        <begin position="159"/>
        <end position="180"/>
    </location>
</feature>
<dbReference type="PANTHER" id="PTHR43065:SF49">
    <property type="entry name" value="HISTIDINE KINASE"/>
    <property type="match status" value="1"/>
</dbReference>
<keyword evidence="6" id="KW-0808">Transferase</keyword>
<evidence type="ECO:0000256" key="4">
    <source>
        <dbReference type="SAM" id="Phobius"/>
    </source>
</evidence>
<dbReference type="OrthoDB" id="9796100at2"/>
<dbReference type="InterPro" id="IPR003661">
    <property type="entry name" value="HisK_dim/P_dom"/>
</dbReference>
<evidence type="ECO:0000256" key="2">
    <source>
        <dbReference type="ARBA" id="ARBA00012438"/>
    </source>
</evidence>
<dbReference type="GO" id="GO:0000155">
    <property type="term" value="F:phosphorelay sensor kinase activity"/>
    <property type="evidence" value="ECO:0007669"/>
    <property type="project" value="InterPro"/>
</dbReference>
<keyword evidence="7" id="KW-1185">Reference proteome</keyword>
<comment type="catalytic activity">
    <reaction evidence="1">
        <text>ATP + protein L-histidine = ADP + protein N-phospho-L-histidine.</text>
        <dbReference type="EC" id="2.7.13.3"/>
    </reaction>
</comment>
<dbReference type="CDD" id="cd00082">
    <property type="entry name" value="HisKA"/>
    <property type="match status" value="1"/>
</dbReference>
<protein>
    <recommendedName>
        <fullName evidence="2">histidine kinase</fullName>
        <ecNumber evidence="2">2.7.13.3</ecNumber>
    </recommendedName>
</protein>
<dbReference type="Gene3D" id="1.10.287.130">
    <property type="match status" value="1"/>
</dbReference>
<keyword evidence="4" id="KW-0472">Membrane</keyword>
<reference evidence="7" key="1">
    <citation type="submission" date="2016-10" db="EMBL/GenBank/DDBJ databases">
        <authorList>
            <person name="Varghese N."/>
            <person name="Submissions S."/>
        </authorList>
    </citation>
    <scope>NUCLEOTIDE SEQUENCE [LARGE SCALE GENOMIC DNA]</scope>
    <source>
        <strain evidence="7">DSM 28463</strain>
    </source>
</reference>
<name>A0A1I5EBY6_9RHOB</name>
<dbReference type="SMART" id="SM00387">
    <property type="entry name" value="HATPase_c"/>
    <property type="match status" value="1"/>
</dbReference>
<evidence type="ECO:0000259" key="5">
    <source>
        <dbReference type="PROSITE" id="PS50109"/>
    </source>
</evidence>
<dbReference type="InterPro" id="IPR003594">
    <property type="entry name" value="HATPase_dom"/>
</dbReference>
<dbReference type="InterPro" id="IPR036097">
    <property type="entry name" value="HisK_dim/P_sf"/>
</dbReference>
<feature type="transmembrane region" description="Helical" evidence="4">
    <location>
        <begin position="79"/>
        <end position="100"/>
    </location>
</feature>
<keyword evidence="3" id="KW-0597">Phosphoprotein</keyword>
<dbReference type="InterPro" id="IPR005467">
    <property type="entry name" value="His_kinase_dom"/>
</dbReference>
<feature type="transmembrane region" description="Helical" evidence="4">
    <location>
        <begin position="21"/>
        <end position="41"/>
    </location>
</feature>
<feature type="transmembrane region" description="Helical" evidence="4">
    <location>
        <begin position="106"/>
        <end position="124"/>
    </location>
</feature>
<keyword evidence="4" id="KW-0812">Transmembrane</keyword>
<dbReference type="PRINTS" id="PR00344">
    <property type="entry name" value="BCTRLSENSOR"/>
</dbReference>
<dbReference type="Proteomes" id="UP000198599">
    <property type="component" value="Unassembled WGS sequence"/>
</dbReference>
<evidence type="ECO:0000313" key="7">
    <source>
        <dbReference type="Proteomes" id="UP000198599"/>
    </source>
</evidence>
<evidence type="ECO:0000256" key="3">
    <source>
        <dbReference type="ARBA" id="ARBA00022553"/>
    </source>
</evidence>
<dbReference type="SUPFAM" id="SSF47384">
    <property type="entry name" value="Homodimeric domain of signal transducing histidine kinase"/>
    <property type="match status" value="1"/>
</dbReference>
<dbReference type="EMBL" id="FOVP01000015">
    <property type="protein sequence ID" value="SFO08997.1"/>
    <property type="molecule type" value="Genomic_DNA"/>
</dbReference>
<dbReference type="Pfam" id="PF00512">
    <property type="entry name" value="HisKA"/>
    <property type="match status" value="1"/>
</dbReference>
<sequence length="420" mass="45806">MIKTRCYSRQIDGLRSADASSVTEIGLRFAIIAATSLILWIKTENPVMLIWGFGYIGMSGAYILALASRRLSGSLRTYAAFLCVSVLLSGWYVVMMIYLITLDNRVYEFFGICGIIGLGLYCLSRHSELTLLAICDNVLVSLSILAAVLAYFGKSGTPSEMIAIAFAGLAINAYYSLNFFEMMRTRARLRLAQEAEAEAQKMRAVGQLTSGIAHDFNNILTVIRGNLDLLTALPEAEDRDVMLNEARNSVDRAAHLVRQLLAFSRKSQMMRSDLELGSFLTEFRASLQSLLPDSISIAFTIPRDDMMIRTDRHLLEAALLNCALNARDAMMPTGGTIRLRATPSATAGEVAILIEDTGPGLHEDMISRVTEPFFTTKPVGEGPGLGLSMVKGFAEQSGGRLKLCNLPQGGLQVALVLPLA</sequence>
<dbReference type="PANTHER" id="PTHR43065">
    <property type="entry name" value="SENSOR HISTIDINE KINASE"/>
    <property type="match status" value="1"/>
</dbReference>
<dbReference type="Pfam" id="PF02518">
    <property type="entry name" value="HATPase_c"/>
    <property type="match status" value="1"/>
</dbReference>
<dbReference type="Gene3D" id="3.30.565.10">
    <property type="entry name" value="Histidine kinase-like ATPase, C-terminal domain"/>
    <property type="match status" value="1"/>
</dbReference>
<keyword evidence="4" id="KW-1133">Transmembrane helix</keyword>
<dbReference type="InterPro" id="IPR004358">
    <property type="entry name" value="Sig_transdc_His_kin-like_C"/>
</dbReference>
<keyword evidence="6" id="KW-0418">Kinase</keyword>
<proteinExistence type="predicted"/>
<feature type="domain" description="Histidine kinase" evidence="5">
    <location>
        <begin position="211"/>
        <end position="420"/>
    </location>
</feature>
<dbReference type="STRING" id="1005928.SAMN04487859_11589"/>
<evidence type="ECO:0000256" key="1">
    <source>
        <dbReference type="ARBA" id="ARBA00000085"/>
    </source>
</evidence>
<dbReference type="PROSITE" id="PS50109">
    <property type="entry name" value="HIS_KIN"/>
    <property type="match status" value="1"/>
</dbReference>
<organism evidence="6 7">
    <name type="scientific">Roseovarius lutimaris</name>
    <dbReference type="NCBI Taxonomy" id="1005928"/>
    <lineage>
        <taxon>Bacteria</taxon>
        <taxon>Pseudomonadati</taxon>
        <taxon>Pseudomonadota</taxon>
        <taxon>Alphaproteobacteria</taxon>
        <taxon>Rhodobacterales</taxon>
        <taxon>Roseobacteraceae</taxon>
        <taxon>Roseovarius</taxon>
    </lineage>
</organism>
<feature type="transmembrane region" description="Helical" evidence="4">
    <location>
        <begin position="47"/>
        <end position="67"/>
    </location>
</feature>
<evidence type="ECO:0000313" key="6">
    <source>
        <dbReference type="EMBL" id="SFO08997.1"/>
    </source>
</evidence>
<dbReference type="InterPro" id="IPR036890">
    <property type="entry name" value="HATPase_C_sf"/>
</dbReference>